<keyword evidence="3" id="KW-1185">Reference proteome</keyword>
<gene>
    <name evidence="2" type="ORF">GS429_11525</name>
</gene>
<dbReference type="OrthoDB" id="350437at2157"/>
<dbReference type="PANTHER" id="PTHR21310:SF15">
    <property type="entry name" value="AMINOGLYCOSIDE PHOSPHOTRANSFERASE DOMAIN-CONTAINING PROTEIN"/>
    <property type="match status" value="1"/>
</dbReference>
<dbReference type="PANTHER" id="PTHR21310">
    <property type="entry name" value="AMINOGLYCOSIDE PHOSPHOTRANSFERASE-RELATED-RELATED"/>
    <property type="match status" value="1"/>
</dbReference>
<evidence type="ECO:0000259" key="1">
    <source>
        <dbReference type="Pfam" id="PF01636"/>
    </source>
</evidence>
<proteinExistence type="predicted"/>
<feature type="domain" description="Aminoglycoside phosphotransferase" evidence="1">
    <location>
        <begin position="69"/>
        <end position="243"/>
    </location>
</feature>
<dbReference type="EMBL" id="WUYX01000033">
    <property type="protein sequence ID" value="MXV62684.1"/>
    <property type="molecule type" value="Genomic_DNA"/>
</dbReference>
<dbReference type="InterPro" id="IPR051678">
    <property type="entry name" value="AGP_Transferase"/>
</dbReference>
<dbReference type="GO" id="GO:0016740">
    <property type="term" value="F:transferase activity"/>
    <property type="evidence" value="ECO:0007669"/>
    <property type="project" value="UniProtKB-KW"/>
</dbReference>
<protein>
    <submittedName>
        <fullName evidence="2">Phosphotransferase</fullName>
    </submittedName>
</protein>
<dbReference type="InterPro" id="IPR011009">
    <property type="entry name" value="Kinase-like_dom_sf"/>
</dbReference>
<organism evidence="2 3">
    <name type="scientific">Natronorubrum halalkaliphilum</name>
    <dbReference type="NCBI Taxonomy" id="2691917"/>
    <lineage>
        <taxon>Archaea</taxon>
        <taxon>Methanobacteriati</taxon>
        <taxon>Methanobacteriota</taxon>
        <taxon>Stenosarchaea group</taxon>
        <taxon>Halobacteria</taxon>
        <taxon>Halobacteriales</taxon>
        <taxon>Natrialbaceae</taxon>
        <taxon>Natronorubrum</taxon>
    </lineage>
</organism>
<dbReference type="Proteomes" id="UP000434101">
    <property type="component" value="Unassembled WGS sequence"/>
</dbReference>
<comment type="caution">
    <text evidence="2">The sequence shown here is derived from an EMBL/GenBank/DDBJ whole genome shotgun (WGS) entry which is preliminary data.</text>
</comment>
<dbReference type="RefSeq" id="WP_160065503.1">
    <property type="nucleotide sequence ID" value="NZ_WUYX01000033.1"/>
</dbReference>
<dbReference type="Pfam" id="PF01636">
    <property type="entry name" value="APH"/>
    <property type="match status" value="1"/>
</dbReference>
<accession>A0A6B0VMA0</accession>
<sequence>MEAETVERIVSVALGSEVRSCYRPRSGSVADTAICRLAVDGDDAPRVVCKRGGASVWTGDVIEPLVVEHVAATTDLPVPAVLASGSISGTERERGRGDPLERWACYEFRAGTNPGPRYLDLEPAVRRRLVADAGGLLGRLHATPALAFDRVGGLARSADGTGLHLRDPDGWHAIDPGPPLNSLPVSLAGDDGCRPVVTHGDYQPGNLLIAGSDSDAKPGTVTAVLDWGNAHVTHAEYALARAEVRFIDGYAGRLSRDERNRLRRAFRGRYAERGSLESAFDRRAPIYKLLWAAQSGANYLQIARDSRGRQQLRRQCRQLLECGRWTPVRQSVVSLGSDPSESRPTGSCSSRRIYFAFR</sequence>
<evidence type="ECO:0000313" key="3">
    <source>
        <dbReference type="Proteomes" id="UP000434101"/>
    </source>
</evidence>
<dbReference type="AlphaFoldDB" id="A0A6B0VMA0"/>
<name>A0A6B0VMA0_9EURY</name>
<evidence type="ECO:0000313" key="2">
    <source>
        <dbReference type="EMBL" id="MXV62684.1"/>
    </source>
</evidence>
<keyword evidence="2" id="KW-0808">Transferase</keyword>
<dbReference type="InterPro" id="IPR002575">
    <property type="entry name" value="Aminoglycoside_PTrfase"/>
</dbReference>
<reference evidence="2 3" key="1">
    <citation type="submission" date="2020-01" db="EMBL/GenBank/DDBJ databases">
        <title>Natronorubrum sp. JWXQ-INN 674 isolated from Inner Mongolia Autonomous Region of China.</title>
        <authorList>
            <person name="Xue Q."/>
        </authorList>
    </citation>
    <scope>NUCLEOTIDE SEQUENCE [LARGE SCALE GENOMIC DNA]</scope>
    <source>
        <strain evidence="2 3">JWXQ-INN-674</strain>
    </source>
</reference>
<dbReference type="SUPFAM" id="SSF56112">
    <property type="entry name" value="Protein kinase-like (PK-like)"/>
    <property type="match status" value="1"/>
</dbReference>
<dbReference type="Gene3D" id="3.90.1200.10">
    <property type="match status" value="1"/>
</dbReference>